<feature type="compositionally biased region" description="Acidic residues" evidence="1">
    <location>
        <begin position="89"/>
        <end position="103"/>
    </location>
</feature>
<evidence type="ECO:0000313" key="3">
    <source>
        <dbReference type="Proteomes" id="UP001151760"/>
    </source>
</evidence>
<evidence type="ECO:0000256" key="1">
    <source>
        <dbReference type="SAM" id="MobiDB-lite"/>
    </source>
</evidence>
<feature type="region of interest" description="Disordered" evidence="1">
    <location>
        <begin position="34"/>
        <end position="70"/>
    </location>
</feature>
<name>A0ABQ5C8B0_9ASTR</name>
<proteinExistence type="predicted"/>
<evidence type="ECO:0000313" key="2">
    <source>
        <dbReference type="EMBL" id="GJT22732.1"/>
    </source>
</evidence>
<protein>
    <submittedName>
        <fullName evidence="2">Uncharacterized protein</fullName>
    </submittedName>
</protein>
<feature type="compositionally biased region" description="Acidic residues" evidence="1">
    <location>
        <begin position="113"/>
        <end position="140"/>
    </location>
</feature>
<organism evidence="2 3">
    <name type="scientific">Tanacetum coccineum</name>
    <dbReference type="NCBI Taxonomy" id="301880"/>
    <lineage>
        <taxon>Eukaryota</taxon>
        <taxon>Viridiplantae</taxon>
        <taxon>Streptophyta</taxon>
        <taxon>Embryophyta</taxon>
        <taxon>Tracheophyta</taxon>
        <taxon>Spermatophyta</taxon>
        <taxon>Magnoliopsida</taxon>
        <taxon>eudicotyledons</taxon>
        <taxon>Gunneridae</taxon>
        <taxon>Pentapetalae</taxon>
        <taxon>asterids</taxon>
        <taxon>campanulids</taxon>
        <taxon>Asterales</taxon>
        <taxon>Asteraceae</taxon>
        <taxon>Asteroideae</taxon>
        <taxon>Anthemideae</taxon>
        <taxon>Anthemidinae</taxon>
        <taxon>Tanacetum</taxon>
    </lineage>
</organism>
<dbReference type="Proteomes" id="UP001151760">
    <property type="component" value="Unassembled WGS sequence"/>
</dbReference>
<accession>A0ABQ5C8B0</accession>
<dbReference type="EMBL" id="BQNB010013994">
    <property type="protein sequence ID" value="GJT22732.1"/>
    <property type="molecule type" value="Genomic_DNA"/>
</dbReference>
<reference evidence="2" key="1">
    <citation type="journal article" date="2022" name="Int. J. Mol. Sci.">
        <title>Draft Genome of Tanacetum Coccineum: Genomic Comparison of Closely Related Tanacetum-Family Plants.</title>
        <authorList>
            <person name="Yamashiro T."/>
            <person name="Shiraishi A."/>
            <person name="Nakayama K."/>
            <person name="Satake H."/>
        </authorList>
    </citation>
    <scope>NUCLEOTIDE SEQUENCE</scope>
</reference>
<gene>
    <name evidence="2" type="ORF">Tco_0892669</name>
</gene>
<reference evidence="2" key="2">
    <citation type="submission" date="2022-01" db="EMBL/GenBank/DDBJ databases">
        <authorList>
            <person name="Yamashiro T."/>
            <person name="Shiraishi A."/>
            <person name="Satake H."/>
            <person name="Nakayama K."/>
        </authorList>
    </citation>
    <scope>NUCLEOTIDE SEQUENCE</scope>
</reference>
<sequence length="437" mass="49065">MLNSVTRPDLIPLRTPNLFRGVTDWYQGAQRFSHVDSDESGDPYVEAALQAPPSPDYVPGPEEPEQGTTFRDYVPGQCIQMSRFRPEADPEEDDNKDLEEDPVDYSADGGVNGEDEDEPSEEDEDDDVDMEADGDEEEDEHLAPADSLVDFFSRSSSSPVWSDAEVARLLAISTHPHHTSPHGLHHLPRYISSTTLHNPHLCFTAPLSSQPISFIVAYQLAMIRMRAKAASTSHSLPLPPPFILSPTRPDAPSLGIPSPLPISVPYFQSTTLILPLLVVERTTRGYPTTSEGVRLYLLVLDTMGRSGAHLLLLLGPDWEVLEQGYGFVATMDREIRHDPEREIGYGITDSWDEIVETLQGAPVSTDMELGRHMTTFETRVRQDTDEIYTRLDDKQSQRQLLAGRLNMLFRDRRAHAYTRHQMETKAPMNLPTFLLTF</sequence>
<feature type="region of interest" description="Disordered" evidence="1">
    <location>
        <begin position="84"/>
        <end position="144"/>
    </location>
</feature>
<comment type="caution">
    <text evidence="2">The sequence shown here is derived from an EMBL/GenBank/DDBJ whole genome shotgun (WGS) entry which is preliminary data.</text>
</comment>
<keyword evidence="3" id="KW-1185">Reference proteome</keyword>